<comment type="subcellular location">
    <subcellularLocation>
        <location evidence="1">Membrane</location>
        <topology evidence="1">Single-pass membrane protein</topology>
    </subcellularLocation>
</comment>
<dbReference type="PANTHER" id="PTHR30168:SF0">
    <property type="entry name" value="INNER MEMBRANE PROTEIN"/>
    <property type="match status" value="1"/>
</dbReference>
<evidence type="ECO:0000256" key="2">
    <source>
        <dbReference type="ARBA" id="ARBA00022692"/>
    </source>
</evidence>
<evidence type="ECO:0000256" key="3">
    <source>
        <dbReference type="ARBA" id="ARBA00022989"/>
    </source>
</evidence>
<evidence type="ECO:0000256" key="6">
    <source>
        <dbReference type="SAM" id="Phobius"/>
    </source>
</evidence>
<feature type="region of interest" description="Disordered" evidence="5">
    <location>
        <begin position="1"/>
        <end position="21"/>
    </location>
</feature>
<evidence type="ECO:0000313" key="7">
    <source>
        <dbReference type="EMBL" id="MBK4348495.1"/>
    </source>
</evidence>
<dbReference type="SUPFAM" id="SSF55486">
    <property type="entry name" value="Metalloproteases ('zincins'), catalytic domain"/>
    <property type="match status" value="1"/>
</dbReference>
<dbReference type="AlphaFoldDB" id="A0A934W5G9"/>
<feature type="transmembrane region" description="Helical" evidence="6">
    <location>
        <begin position="25"/>
        <end position="46"/>
    </location>
</feature>
<evidence type="ECO:0000256" key="1">
    <source>
        <dbReference type="ARBA" id="ARBA00004167"/>
    </source>
</evidence>
<dbReference type="EMBL" id="JAEPES010000004">
    <property type="protein sequence ID" value="MBK4348495.1"/>
    <property type="molecule type" value="Genomic_DNA"/>
</dbReference>
<dbReference type="RefSeq" id="WP_200556691.1">
    <property type="nucleotide sequence ID" value="NZ_JAEPES010000004.1"/>
</dbReference>
<evidence type="ECO:0000256" key="5">
    <source>
        <dbReference type="SAM" id="MobiDB-lite"/>
    </source>
</evidence>
<name>A0A934W5G9_9MICO</name>
<dbReference type="Proteomes" id="UP000636458">
    <property type="component" value="Unassembled WGS sequence"/>
</dbReference>
<evidence type="ECO:0000256" key="4">
    <source>
        <dbReference type="ARBA" id="ARBA00023136"/>
    </source>
</evidence>
<proteinExistence type="predicted"/>
<keyword evidence="2 6" id="KW-0812">Transmembrane</keyword>
<keyword evidence="8" id="KW-1185">Reference proteome</keyword>
<dbReference type="GO" id="GO:0016020">
    <property type="term" value="C:membrane"/>
    <property type="evidence" value="ECO:0007669"/>
    <property type="project" value="UniProtKB-SubCell"/>
</dbReference>
<sequence length="297" mass="30326">MTFNDDADISKGNARSGGGRRRTGLVVGGGGGVLVTIAIIVIANLLGVDLGTDAGSDAGSQPAAGGQDLSQCTTGAQANADVGCRMKGAAASLDVYWAQEAPVLGVDYTSPDFVLFGGSTDTPCGTASGATGPFYCPSDKVIYLDTAFFTDLRDTYGATAGSLSQLYVVAHEWGHGIQDLAGRFANQSGDQEGAGSDSVRTELQADCFAGAWVGAATETTDDNGVPFLEPVTSAQVADALNAAAAIGDDRLQKLGGGAVDPDSWTHGSSAQRQRWFETGYQSGAESCDTFTPRASQL</sequence>
<dbReference type="InterPro" id="IPR007343">
    <property type="entry name" value="Uncharacterised_pept_Zn_put"/>
</dbReference>
<protein>
    <submittedName>
        <fullName evidence="7">Neutral zinc metallopeptidase</fullName>
    </submittedName>
</protein>
<keyword evidence="3 6" id="KW-1133">Transmembrane helix</keyword>
<comment type="caution">
    <text evidence="7">The sequence shown here is derived from an EMBL/GenBank/DDBJ whole genome shotgun (WGS) entry which is preliminary data.</text>
</comment>
<reference evidence="7" key="1">
    <citation type="submission" date="2021-01" db="EMBL/GenBank/DDBJ databases">
        <title>Lacisediminihabitans sp. nov. strain G11-30, isolated from Antarctic Soil.</title>
        <authorList>
            <person name="Li J."/>
        </authorList>
    </citation>
    <scope>NUCLEOTIDE SEQUENCE</scope>
    <source>
        <strain evidence="7">G11-30</strain>
    </source>
</reference>
<evidence type="ECO:0000313" key="8">
    <source>
        <dbReference type="Proteomes" id="UP000636458"/>
    </source>
</evidence>
<dbReference type="PANTHER" id="PTHR30168">
    <property type="entry name" value="PUTATIVE MEMBRANE PROTEIN YPFJ"/>
    <property type="match status" value="1"/>
</dbReference>
<organism evidence="7 8">
    <name type="scientific">Lacisediminihabitans changchengi</name>
    <dbReference type="NCBI Taxonomy" id="2787634"/>
    <lineage>
        <taxon>Bacteria</taxon>
        <taxon>Bacillati</taxon>
        <taxon>Actinomycetota</taxon>
        <taxon>Actinomycetes</taxon>
        <taxon>Micrococcales</taxon>
        <taxon>Microbacteriaceae</taxon>
        <taxon>Lacisediminihabitans</taxon>
    </lineage>
</organism>
<keyword evidence="4 6" id="KW-0472">Membrane</keyword>
<accession>A0A934W5G9</accession>
<dbReference type="Pfam" id="PF04228">
    <property type="entry name" value="Zn_peptidase"/>
    <property type="match status" value="1"/>
</dbReference>
<gene>
    <name evidence="7" type="ORF">IV501_12700</name>
</gene>